<keyword evidence="2" id="KW-1185">Reference proteome</keyword>
<dbReference type="STRING" id="1120964.GCA_001313265_05655"/>
<dbReference type="Proteomes" id="UP000236736">
    <property type="component" value="Unassembled WGS sequence"/>
</dbReference>
<reference evidence="2" key="1">
    <citation type="submission" date="2016-10" db="EMBL/GenBank/DDBJ databases">
        <authorList>
            <person name="Varghese N."/>
            <person name="Submissions S."/>
        </authorList>
    </citation>
    <scope>NUCLEOTIDE SEQUENCE [LARGE SCALE GENOMIC DNA]</scope>
    <source>
        <strain evidence="2">DSM 17298</strain>
    </source>
</reference>
<gene>
    <name evidence="1" type="ORF">SAMN03080598_03567</name>
</gene>
<sequence length="266" mass="30389">MSQLFIVLLGLLVLGIALYISLRKKTSRKPVEPEELKQSLEPEKDEVTEVGETKPTYILEEAIHLALEDGKLSKGEEVMLRKKAMLVGKDPDILIQQLREDLFGLEEDECKEVDPDFNPGLIFEKYVVQKFNPQFFRLDHWAGERFIADRYTSTVLNPDIQVTINTAAGSFPLAIECKWRSRQKGDYIWFAEDSQLKEYQRFAKETGRPTFIVLGLGGHPGGPEDVYLIPVNAFRRGTQHHASLTHYRKPNPEQGFFYDVESGGLM</sequence>
<dbReference type="RefSeq" id="WP_103926159.1">
    <property type="nucleotide sequence ID" value="NZ_FNVR01000028.1"/>
</dbReference>
<protein>
    <submittedName>
        <fullName evidence="1">Uncharacterized protein</fullName>
    </submittedName>
</protein>
<dbReference type="EMBL" id="FNVR01000028">
    <property type="protein sequence ID" value="SEG36724.1"/>
    <property type="molecule type" value="Genomic_DNA"/>
</dbReference>
<name>A0A1H5ZL47_9BACT</name>
<dbReference type="OrthoDB" id="1059559at2"/>
<evidence type="ECO:0000313" key="1">
    <source>
        <dbReference type="EMBL" id="SEG36724.1"/>
    </source>
</evidence>
<organism evidence="1 2">
    <name type="scientific">Algoriphagus boritolerans DSM 17298 = JCM 18970</name>
    <dbReference type="NCBI Taxonomy" id="1120964"/>
    <lineage>
        <taxon>Bacteria</taxon>
        <taxon>Pseudomonadati</taxon>
        <taxon>Bacteroidota</taxon>
        <taxon>Cytophagia</taxon>
        <taxon>Cytophagales</taxon>
        <taxon>Cyclobacteriaceae</taxon>
        <taxon>Algoriphagus</taxon>
    </lineage>
</organism>
<evidence type="ECO:0000313" key="2">
    <source>
        <dbReference type="Proteomes" id="UP000236736"/>
    </source>
</evidence>
<proteinExistence type="predicted"/>
<accession>A0A1H5ZL47</accession>
<dbReference type="AlphaFoldDB" id="A0A1H5ZL47"/>